<dbReference type="NCBIfam" id="NF001095">
    <property type="entry name" value="PRK00124.1"/>
    <property type="match status" value="1"/>
</dbReference>
<name>A0A1H6DLP6_9GAMM</name>
<sequence length="162" mass="17719">MKIWVDADACPVVIKEIIFRAAERAGIETTLVANQYIRTPPSKLIKAIQVSQGFDIADNEIVRRVESGDLVITSDIPLAAEVIEKGALALSPRGELLTANNVKARLNMRDFYETLRSSGIQTAGPAALSQTDRREFARHLDTLIARAKRQVPAKPPESDKGA</sequence>
<dbReference type="InterPro" id="IPR003791">
    <property type="entry name" value="UPF0178"/>
</dbReference>
<evidence type="ECO:0000256" key="1">
    <source>
        <dbReference type="ARBA" id="ARBA00008522"/>
    </source>
</evidence>
<dbReference type="RefSeq" id="WP_104005550.1">
    <property type="nucleotide sequence ID" value="NZ_FNVQ01000007.1"/>
</dbReference>
<evidence type="ECO:0000313" key="4">
    <source>
        <dbReference type="Proteomes" id="UP000236745"/>
    </source>
</evidence>
<protein>
    <recommendedName>
        <fullName evidence="2">UPF0178 protein SAMN05444390_10791</fullName>
    </recommendedName>
</protein>
<dbReference type="Proteomes" id="UP000236745">
    <property type="component" value="Unassembled WGS sequence"/>
</dbReference>
<dbReference type="Pfam" id="PF02639">
    <property type="entry name" value="DUF188"/>
    <property type="match status" value="1"/>
</dbReference>
<dbReference type="OrthoDB" id="9798918at2"/>
<organism evidence="3 4">
    <name type="scientific">Marinobacterium lutimaris</name>
    <dbReference type="NCBI Taxonomy" id="568106"/>
    <lineage>
        <taxon>Bacteria</taxon>
        <taxon>Pseudomonadati</taxon>
        <taxon>Pseudomonadota</taxon>
        <taxon>Gammaproteobacteria</taxon>
        <taxon>Oceanospirillales</taxon>
        <taxon>Oceanospirillaceae</taxon>
        <taxon>Marinobacterium</taxon>
    </lineage>
</organism>
<gene>
    <name evidence="3" type="ORF">SAMN05444390_10791</name>
</gene>
<dbReference type="CDD" id="cd18720">
    <property type="entry name" value="PIN_YqxD-like"/>
    <property type="match status" value="1"/>
</dbReference>
<dbReference type="PANTHER" id="PTHR35146:SF1">
    <property type="entry name" value="UPF0178 PROTEIN YAII"/>
    <property type="match status" value="1"/>
</dbReference>
<dbReference type="AlphaFoldDB" id="A0A1H6DLP6"/>
<comment type="similarity">
    <text evidence="1 2">Belongs to the UPF0178 family.</text>
</comment>
<dbReference type="PANTHER" id="PTHR35146">
    <property type="entry name" value="UPF0178 PROTEIN YAII"/>
    <property type="match status" value="1"/>
</dbReference>
<dbReference type="EMBL" id="FNVQ01000007">
    <property type="protein sequence ID" value="SEG86061.1"/>
    <property type="molecule type" value="Genomic_DNA"/>
</dbReference>
<proteinExistence type="inferred from homology"/>
<dbReference type="HAMAP" id="MF_00489">
    <property type="entry name" value="UPF0178"/>
    <property type="match status" value="1"/>
</dbReference>
<reference evidence="3 4" key="1">
    <citation type="submission" date="2016-10" db="EMBL/GenBank/DDBJ databases">
        <authorList>
            <person name="de Groot N.N."/>
        </authorList>
    </citation>
    <scope>NUCLEOTIDE SEQUENCE [LARGE SCALE GENOMIC DNA]</scope>
    <source>
        <strain evidence="3 4">DSM 22012</strain>
    </source>
</reference>
<keyword evidence="4" id="KW-1185">Reference proteome</keyword>
<accession>A0A1H6DLP6</accession>
<evidence type="ECO:0000256" key="2">
    <source>
        <dbReference type="HAMAP-Rule" id="MF_00489"/>
    </source>
</evidence>
<evidence type="ECO:0000313" key="3">
    <source>
        <dbReference type="EMBL" id="SEG86061.1"/>
    </source>
</evidence>